<dbReference type="SUPFAM" id="SSF64376">
    <property type="entry name" value="YlxR-like"/>
    <property type="match status" value="1"/>
</dbReference>
<dbReference type="Gene3D" id="3.30.1230.10">
    <property type="entry name" value="YlxR-like"/>
    <property type="match status" value="1"/>
</dbReference>
<dbReference type="InterPro" id="IPR035931">
    <property type="entry name" value="YlxR-like_sf"/>
</dbReference>
<evidence type="ECO:0000313" key="2">
    <source>
        <dbReference type="EMBL" id="MFL0195908.1"/>
    </source>
</evidence>
<sequence length="89" mass="10323">MKKKKAPQRMCTGCMEMKPKKELIRIVKNKEGEVFVDPTGKKNGRGAYICRDIQCLEKALKNKRIQKNLEIQIDEALCDSLKEQIENEK</sequence>
<dbReference type="Proteomes" id="UP001623660">
    <property type="component" value="Unassembled WGS sequence"/>
</dbReference>
<dbReference type="Pfam" id="PF04296">
    <property type="entry name" value="YlxR"/>
    <property type="match status" value="1"/>
</dbReference>
<dbReference type="InterPro" id="IPR037465">
    <property type="entry name" value="YlxR"/>
</dbReference>
<name>A0ABW8SL43_9CLOT</name>
<dbReference type="EMBL" id="JBJHZX010000013">
    <property type="protein sequence ID" value="MFL0195908.1"/>
    <property type="molecule type" value="Genomic_DNA"/>
</dbReference>
<dbReference type="CDD" id="cd00279">
    <property type="entry name" value="YlxR"/>
    <property type="match status" value="1"/>
</dbReference>
<organism evidence="2 3">
    <name type="scientific">Candidatus Clostridium eludens</name>
    <dbReference type="NCBI Taxonomy" id="3381663"/>
    <lineage>
        <taxon>Bacteria</taxon>
        <taxon>Bacillati</taxon>
        <taxon>Bacillota</taxon>
        <taxon>Clostridia</taxon>
        <taxon>Eubacteriales</taxon>
        <taxon>Clostridiaceae</taxon>
        <taxon>Clostridium</taxon>
    </lineage>
</organism>
<dbReference type="RefSeq" id="WP_406792023.1">
    <property type="nucleotide sequence ID" value="NZ_JBJHZX010000013.1"/>
</dbReference>
<feature type="domain" description="YlxR" evidence="1">
    <location>
        <begin position="9"/>
        <end position="82"/>
    </location>
</feature>
<gene>
    <name evidence="2" type="primary">rnpM</name>
    <name evidence="2" type="synonym">ylxR</name>
    <name evidence="2" type="ORF">ACJDU8_10080</name>
</gene>
<comment type="caution">
    <text evidence="2">The sequence shown here is derived from an EMBL/GenBank/DDBJ whole genome shotgun (WGS) entry which is preliminary data.</text>
</comment>
<dbReference type="NCBIfam" id="NF047356">
    <property type="entry name" value="RNA_bind_RnpM"/>
    <property type="match status" value="1"/>
</dbReference>
<keyword evidence="3" id="KW-1185">Reference proteome</keyword>
<protein>
    <submittedName>
        <fullName evidence="2">RNase P modulator RnpM</fullName>
    </submittedName>
</protein>
<dbReference type="PANTHER" id="PTHR34215">
    <property type="entry name" value="BLL0784 PROTEIN"/>
    <property type="match status" value="1"/>
</dbReference>
<dbReference type="PANTHER" id="PTHR34215:SF1">
    <property type="entry name" value="YLXR DOMAIN-CONTAINING PROTEIN"/>
    <property type="match status" value="1"/>
</dbReference>
<reference evidence="2 3" key="1">
    <citation type="submission" date="2024-11" db="EMBL/GenBank/DDBJ databases">
        <authorList>
            <person name="Heng Y.C."/>
            <person name="Lim A.C.H."/>
            <person name="Lee J.K.Y."/>
            <person name="Kittelmann S."/>
        </authorList>
    </citation>
    <scope>NUCLEOTIDE SEQUENCE [LARGE SCALE GENOMIC DNA]</scope>
    <source>
        <strain evidence="2 3">WILCCON 0269</strain>
    </source>
</reference>
<accession>A0ABW8SL43</accession>
<proteinExistence type="predicted"/>
<evidence type="ECO:0000259" key="1">
    <source>
        <dbReference type="Pfam" id="PF04296"/>
    </source>
</evidence>
<dbReference type="InterPro" id="IPR007393">
    <property type="entry name" value="YlxR_dom"/>
</dbReference>
<evidence type="ECO:0000313" key="3">
    <source>
        <dbReference type="Proteomes" id="UP001623660"/>
    </source>
</evidence>